<comment type="catalytic activity">
    <reaction evidence="1 6">
        <text>a uridine in RNA = a pseudouridine in RNA</text>
        <dbReference type="Rhea" id="RHEA:48348"/>
        <dbReference type="Rhea" id="RHEA-COMP:12068"/>
        <dbReference type="Rhea" id="RHEA-COMP:12069"/>
        <dbReference type="ChEBI" id="CHEBI:65314"/>
        <dbReference type="ChEBI" id="CHEBI:65315"/>
    </reaction>
</comment>
<comment type="function">
    <text evidence="6">Responsible for synthesis of pseudouridine from uracil.</text>
</comment>
<gene>
    <name evidence="8" type="ORF">IC621_18895</name>
</gene>
<keyword evidence="5" id="KW-0694">RNA-binding</keyword>
<dbReference type="GO" id="GO:0000455">
    <property type="term" value="P:enzyme-directed rRNA pseudouridine synthesis"/>
    <property type="evidence" value="ECO:0007669"/>
    <property type="project" value="TreeGrafter"/>
</dbReference>
<dbReference type="CDD" id="cd02869">
    <property type="entry name" value="PseudoU_synth_RluA_like"/>
    <property type="match status" value="1"/>
</dbReference>
<dbReference type="InterPro" id="IPR050188">
    <property type="entry name" value="RluA_PseudoU_synthase"/>
</dbReference>
<evidence type="ECO:0000259" key="7">
    <source>
        <dbReference type="Pfam" id="PF00849"/>
    </source>
</evidence>
<comment type="similarity">
    <text evidence="2 6">Belongs to the pseudouridine synthase RluA family.</text>
</comment>
<dbReference type="AlphaFoldDB" id="A0A926RZI4"/>
<proteinExistence type="inferred from homology"/>
<dbReference type="GO" id="GO:0009982">
    <property type="term" value="F:pseudouridine synthase activity"/>
    <property type="evidence" value="ECO:0007669"/>
    <property type="project" value="InterPro"/>
</dbReference>
<evidence type="ECO:0000256" key="2">
    <source>
        <dbReference type="ARBA" id="ARBA00010876"/>
    </source>
</evidence>
<dbReference type="InterPro" id="IPR006225">
    <property type="entry name" value="PsdUridine_synth_RluC/D"/>
</dbReference>
<dbReference type="InterPro" id="IPR006145">
    <property type="entry name" value="PsdUridine_synth_RsuA/RluA"/>
</dbReference>
<comment type="caution">
    <text evidence="8">The sequence shown here is derived from an EMBL/GenBank/DDBJ whole genome shotgun (WGS) entry which is preliminary data.</text>
</comment>
<dbReference type="Proteomes" id="UP000626844">
    <property type="component" value="Unassembled WGS sequence"/>
</dbReference>
<dbReference type="PROSITE" id="PS01129">
    <property type="entry name" value="PSI_RLU"/>
    <property type="match status" value="1"/>
</dbReference>
<dbReference type="EC" id="5.4.99.-" evidence="6"/>
<dbReference type="NCBIfam" id="TIGR00005">
    <property type="entry name" value="rluA_subfam"/>
    <property type="match status" value="1"/>
</dbReference>
<accession>A0A926RZI4</accession>
<dbReference type="SUPFAM" id="SSF55120">
    <property type="entry name" value="Pseudouridine synthase"/>
    <property type="match status" value="1"/>
</dbReference>
<dbReference type="GO" id="GO:0140098">
    <property type="term" value="F:catalytic activity, acting on RNA"/>
    <property type="evidence" value="ECO:0007669"/>
    <property type="project" value="UniProtKB-ARBA"/>
</dbReference>
<organism evidence="8 9">
    <name type="scientific">Metabacillus arenae</name>
    <dbReference type="NCBI Taxonomy" id="2771434"/>
    <lineage>
        <taxon>Bacteria</taxon>
        <taxon>Bacillati</taxon>
        <taxon>Bacillota</taxon>
        <taxon>Bacilli</taxon>
        <taxon>Bacillales</taxon>
        <taxon>Bacillaceae</taxon>
        <taxon>Metabacillus</taxon>
    </lineage>
</organism>
<dbReference type="Pfam" id="PF00849">
    <property type="entry name" value="PseudoU_synth_2"/>
    <property type="match status" value="1"/>
</dbReference>
<dbReference type="GO" id="GO:0003723">
    <property type="term" value="F:RNA binding"/>
    <property type="evidence" value="ECO:0007669"/>
    <property type="project" value="UniProtKB-KW"/>
</dbReference>
<dbReference type="RefSeq" id="WP_191160342.1">
    <property type="nucleotide sequence ID" value="NZ_JACXAI010000028.1"/>
</dbReference>
<dbReference type="PANTHER" id="PTHR21600:SF71">
    <property type="entry name" value="PSEUDOURIDINE SYNTHASE"/>
    <property type="match status" value="1"/>
</dbReference>
<sequence length="297" mass="34247">MRRKGKWLEFIYKLEESIRLNHFLLTEIKASKGFIQKWVKEEKVRVNDRFEANNPFLQKGDRISLDLFKEKEQDVVPQRMEIEILFEDDHLIILNKQAGVNTHPNKPKQTGTLANGLAFYYQSAGESLKTRHIHRLDRDTTGAVIFAKHALSQSILDSHLEKREIKRTYTALVKGRVKKKKDVIAAAIGRDRHHATKRRVSKSGQKAVTRYETLDYFQKEDISIVQLQLDTGRTHQIRVHMSSIGHPIIGDALYGGSSLLMERQALHAAFVRFSHPLTKEKLDIAAPFPEDMSKFVK</sequence>
<name>A0A926RZI4_9BACI</name>
<evidence type="ECO:0000256" key="3">
    <source>
        <dbReference type="ARBA" id="ARBA00023235"/>
    </source>
</evidence>
<keyword evidence="9" id="KW-1185">Reference proteome</keyword>
<dbReference type="InterPro" id="IPR020103">
    <property type="entry name" value="PsdUridine_synth_cat_dom_sf"/>
</dbReference>
<dbReference type="Gene3D" id="3.10.290.10">
    <property type="entry name" value="RNA-binding S4 domain"/>
    <property type="match status" value="1"/>
</dbReference>
<evidence type="ECO:0000256" key="4">
    <source>
        <dbReference type="PIRSR" id="PIRSR606225-1"/>
    </source>
</evidence>
<evidence type="ECO:0000256" key="6">
    <source>
        <dbReference type="RuleBase" id="RU362028"/>
    </source>
</evidence>
<protein>
    <recommendedName>
        <fullName evidence="6">Pseudouridine synthase</fullName>
        <ecNumber evidence="6">5.4.99.-</ecNumber>
    </recommendedName>
</protein>
<dbReference type="InterPro" id="IPR006224">
    <property type="entry name" value="PsdUridine_synth_RluA-like_CS"/>
</dbReference>
<dbReference type="PROSITE" id="PS50889">
    <property type="entry name" value="S4"/>
    <property type="match status" value="1"/>
</dbReference>
<keyword evidence="3 6" id="KW-0413">Isomerase</keyword>
<evidence type="ECO:0000313" key="8">
    <source>
        <dbReference type="EMBL" id="MBD1382292.1"/>
    </source>
</evidence>
<dbReference type="InterPro" id="IPR036986">
    <property type="entry name" value="S4_RNA-bd_sf"/>
</dbReference>
<dbReference type="SUPFAM" id="SSF55174">
    <property type="entry name" value="Alpha-L RNA-binding motif"/>
    <property type="match status" value="1"/>
</dbReference>
<feature type="domain" description="Pseudouridine synthase RsuA/RluA-like" evidence="7">
    <location>
        <begin position="90"/>
        <end position="243"/>
    </location>
</feature>
<evidence type="ECO:0000256" key="1">
    <source>
        <dbReference type="ARBA" id="ARBA00000073"/>
    </source>
</evidence>
<evidence type="ECO:0000313" key="9">
    <source>
        <dbReference type="Proteomes" id="UP000626844"/>
    </source>
</evidence>
<dbReference type="EMBL" id="JACXAI010000028">
    <property type="protein sequence ID" value="MBD1382292.1"/>
    <property type="molecule type" value="Genomic_DNA"/>
</dbReference>
<feature type="active site" evidence="4">
    <location>
        <position position="137"/>
    </location>
</feature>
<dbReference type="FunFam" id="3.30.2350.10:FF:000005">
    <property type="entry name" value="Pseudouridine synthase"/>
    <property type="match status" value="1"/>
</dbReference>
<dbReference type="PANTHER" id="PTHR21600">
    <property type="entry name" value="MITOCHONDRIAL RNA PSEUDOURIDINE SYNTHASE"/>
    <property type="match status" value="1"/>
</dbReference>
<dbReference type="Gene3D" id="3.30.2350.10">
    <property type="entry name" value="Pseudouridine synthase"/>
    <property type="match status" value="1"/>
</dbReference>
<reference evidence="8" key="1">
    <citation type="submission" date="2020-09" db="EMBL/GenBank/DDBJ databases">
        <title>A novel bacterium of genus Bacillus, isolated from South China Sea.</title>
        <authorList>
            <person name="Huang H."/>
            <person name="Mo K."/>
            <person name="Hu Y."/>
        </authorList>
    </citation>
    <scope>NUCLEOTIDE SEQUENCE</scope>
    <source>
        <strain evidence="8">IB182487</strain>
    </source>
</reference>
<evidence type="ECO:0000256" key="5">
    <source>
        <dbReference type="PROSITE-ProRule" id="PRU00182"/>
    </source>
</evidence>